<name>A0A1G4BCB9_9PEZI</name>
<dbReference type="GeneID" id="34558875"/>
<proteinExistence type="predicted"/>
<protein>
    <submittedName>
        <fullName evidence="2">Uncharacterized protein</fullName>
    </submittedName>
</protein>
<evidence type="ECO:0000313" key="2">
    <source>
        <dbReference type="EMBL" id="OHE99033.1"/>
    </source>
</evidence>
<dbReference type="RefSeq" id="XP_022476182.1">
    <property type="nucleotide sequence ID" value="XM_022617365.1"/>
</dbReference>
<feature type="signal peptide" evidence="1">
    <location>
        <begin position="1"/>
        <end position="19"/>
    </location>
</feature>
<keyword evidence="1" id="KW-0732">Signal</keyword>
<comment type="caution">
    <text evidence="2">The sequence shown here is derived from an EMBL/GenBank/DDBJ whole genome shotgun (WGS) entry which is preliminary data.</text>
</comment>
<dbReference type="AlphaFoldDB" id="A0A1G4BCB9"/>
<organism evidence="2 3">
    <name type="scientific">Colletotrichum orchidophilum</name>
    <dbReference type="NCBI Taxonomy" id="1209926"/>
    <lineage>
        <taxon>Eukaryota</taxon>
        <taxon>Fungi</taxon>
        <taxon>Dikarya</taxon>
        <taxon>Ascomycota</taxon>
        <taxon>Pezizomycotina</taxon>
        <taxon>Sordariomycetes</taxon>
        <taxon>Hypocreomycetidae</taxon>
        <taxon>Glomerellales</taxon>
        <taxon>Glomerellaceae</taxon>
        <taxon>Colletotrichum</taxon>
    </lineage>
</organism>
<sequence length="119" mass="13457">MRFQVLLAGAAAVAISVAAGPNLNPHKIRQDLTKKEQVNQINPENEAPVLKARECDIVCPANKLWCEYRPYKYRCDRSGKLRYDQRNLDCENVSWGCTCACDWRVPGTESVDDDNVEEA</sequence>
<dbReference type="OrthoDB" id="4799055at2759"/>
<reference evidence="2 3" key="1">
    <citation type="submission" date="2016-09" db="EMBL/GenBank/DDBJ databases">
        <authorList>
            <person name="Capua I."/>
            <person name="De Benedictis P."/>
            <person name="Joannis T."/>
            <person name="Lombin L.H."/>
            <person name="Cattoli G."/>
        </authorList>
    </citation>
    <scope>NUCLEOTIDE SEQUENCE [LARGE SCALE GENOMIC DNA]</scope>
    <source>
        <strain evidence="2 3">IMI 309357</strain>
    </source>
</reference>
<dbReference type="Proteomes" id="UP000176998">
    <property type="component" value="Unassembled WGS sequence"/>
</dbReference>
<keyword evidence="3" id="KW-1185">Reference proteome</keyword>
<evidence type="ECO:0000256" key="1">
    <source>
        <dbReference type="SAM" id="SignalP"/>
    </source>
</evidence>
<evidence type="ECO:0000313" key="3">
    <source>
        <dbReference type="Proteomes" id="UP000176998"/>
    </source>
</evidence>
<gene>
    <name evidence="2" type="ORF">CORC01_05723</name>
</gene>
<feature type="chain" id="PRO_5009602714" evidence="1">
    <location>
        <begin position="20"/>
        <end position="119"/>
    </location>
</feature>
<accession>A0A1G4BCB9</accession>
<dbReference type="EMBL" id="MJBS01000040">
    <property type="protein sequence ID" value="OHE99033.1"/>
    <property type="molecule type" value="Genomic_DNA"/>
</dbReference>